<sequence length="102" mass="10822">MGGRFAEGAFVGEHGSWNRSVPVGYKVVFVPFRDGRPAGDPIDFVSDFLNKDGKTRGRPVGVTVDPRGALIVADDLSNTVWRVTPNSPRAGAASPPAKANPF</sequence>
<evidence type="ECO:0000313" key="2">
    <source>
        <dbReference type="EMBL" id="MBB5055089.1"/>
    </source>
</evidence>
<dbReference type="Proteomes" id="UP000521227">
    <property type="component" value="Unassembled WGS sequence"/>
</dbReference>
<dbReference type="Pfam" id="PF22807">
    <property type="entry name" value="TrAA12"/>
    <property type="match status" value="1"/>
</dbReference>
<evidence type="ECO:0000313" key="3">
    <source>
        <dbReference type="Proteomes" id="UP000521227"/>
    </source>
</evidence>
<reference evidence="2 3" key="1">
    <citation type="submission" date="2020-08" db="EMBL/GenBank/DDBJ databases">
        <title>Genomic Encyclopedia of Type Strains, Phase IV (KMG-IV): sequencing the most valuable type-strain genomes for metagenomic binning, comparative biology and taxonomic classification.</title>
        <authorList>
            <person name="Goeker M."/>
        </authorList>
    </citation>
    <scope>NUCLEOTIDE SEQUENCE [LARGE SCALE GENOMIC DNA]</scope>
    <source>
        <strain evidence="2 3">DSM 17498</strain>
    </source>
</reference>
<evidence type="ECO:0000259" key="1">
    <source>
        <dbReference type="Pfam" id="PF22807"/>
    </source>
</evidence>
<accession>A0A840N3T8</accession>
<dbReference type="Gene3D" id="2.120.10.30">
    <property type="entry name" value="TolB, C-terminal domain"/>
    <property type="match status" value="1"/>
</dbReference>
<dbReference type="EMBL" id="JACHIJ010000011">
    <property type="protein sequence ID" value="MBB5055089.1"/>
    <property type="molecule type" value="Genomic_DNA"/>
</dbReference>
<name>A0A840N3T8_9BRAD</name>
<comment type="caution">
    <text evidence="2">The sequence shown here is derived from an EMBL/GenBank/DDBJ whole genome shotgun (WGS) entry which is preliminary data.</text>
</comment>
<dbReference type="InterPro" id="IPR011042">
    <property type="entry name" value="6-blade_b-propeller_TolB-like"/>
</dbReference>
<dbReference type="AlphaFoldDB" id="A0A840N3T8"/>
<proteinExistence type="predicted"/>
<dbReference type="SUPFAM" id="SSF50952">
    <property type="entry name" value="Soluble quinoprotein glucose dehydrogenase"/>
    <property type="match status" value="1"/>
</dbReference>
<dbReference type="InterPro" id="IPR054539">
    <property type="entry name" value="Beta-prop_PDH"/>
</dbReference>
<organism evidence="2 3">
    <name type="scientific">Afipia massiliensis</name>
    <dbReference type="NCBI Taxonomy" id="211460"/>
    <lineage>
        <taxon>Bacteria</taxon>
        <taxon>Pseudomonadati</taxon>
        <taxon>Pseudomonadota</taxon>
        <taxon>Alphaproteobacteria</taxon>
        <taxon>Hyphomicrobiales</taxon>
        <taxon>Nitrobacteraceae</taxon>
        <taxon>Afipia</taxon>
    </lineage>
</organism>
<dbReference type="InterPro" id="IPR011041">
    <property type="entry name" value="Quinoprot_gluc/sorb_DH_b-prop"/>
</dbReference>
<feature type="domain" description="Pyrroloquinoline quinone-dependent pyranose dehydrogenase beta-propeller" evidence="1">
    <location>
        <begin position="7"/>
        <end position="84"/>
    </location>
</feature>
<gene>
    <name evidence="2" type="ORF">HNQ36_005100</name>
</gene>
<protein>
    <submittedName>
        <fullName evidence="2">Glucose/arabinose dehydrogenase</fullName>
    </submittedName>
</protein>